<dbReference type="AlphaFoldDB" id="A0A2I1BZE8"/>
<dbReference type="RefSeq" id="XP_024679342.1">
    <property type="nucleotide sequence ID" value="XM_024825827.1"/>
</dbReference>
<dbReference type="STRING" id="1392255.A0A2I1BZE8"/>
<evidence type="ECO:0000313" key="3">
    <source>
        <dbReference type="Proteomes" id="UP000234474"/>
    </source>
</evidence>
<keyword evidence="3" id="KW-1185">Reference proteome</keyword>
<accession>A0A2I1BZE8</accession>
<evidence type="ECO:0000256" key="1">
    <source>
        <dbReference type="SAM" id="MobiDB-lite"/>
    </source>
</evidence>
<dbReference type="Proteomes" id="UP000234474">
    <property type="component" value="Unassembled WGS sequence"/>
</dbReference>
<dbReference type="GeneID" id="36533152"/>
<dbReference type="EMBL" id="MSZS01000007">
    <property type="protein sequence ID" value="PKX90747.1"/>
    <property type="molecule type" value="Genomic_DNA"/>
</dbReference>
<protein>
    <recommendedName>
        <fullName evidence="4">Fungal-type protein kinase domain-containing protein</fullName>
    </recommendedName>
</protein>
<reference evidence="3" key="1">
    <citation type="journal article" date="2018" name="Proc. Natl. Acad. Sci. U.S.A.">
        <title>Linking secondary metabolites to gene clusters through genome sequencing of six diverse Aspergillus species.</title>
        <authorList>
            <person name="Kaerboelling I."/>
            <person name="Vesth T.C."/>
            <person name="Frisvad J.C."/>
            <person name="Nybo J.L."/>
            <person name="Theobald S."/>
            <person name="Kuo A."/>
            <person name="Bowyer P."/>
            <person name="Matsuda Y."/>
            <person name="Mondo S."/>
            <person name="Lyhne E.K."/>
            <person name="Kogle M.E."/>
            <person name="Clum A."/>
            <person name="Lipzen A."/>
            <person name="Salamov A."/>
            <person name="Ngan C.Y."/>
            <person name="Daum C."/>
            <person name="Chiniquy J."/>
            <person name="Barry K."/>
            <person name="LaButti K."/>
            <person name="Haridas S."/>
            <person name="Simmons B.A."/>
            <person name="Magnuson J.K."/>
            <person name="Mortensen U.H."/>
            <person name="Larsen T.O."/>
            <person name="Grigoriev I.V."/>
            <person name="Baker S.E."/>
            <person name="Andersen M.R."/>
        </authorList>
    </citation>
    <scope>NUCLEOTIDE SEQUENCE [LARGE SCALE GENOMIC DNA]</scope>
    <source>
        <strain evidence="3">IBT 16806</strain>
    </source>
</reference>
<evidence type="ECO:0008006" key="4">
    <source>
        <dbReference type="Google" id="ProtNLM"/>
    </source>
</evidence>
<gene>
    <name evidence="2" type="ORF">P174DRAFT_433853</name>
</gene>
<evidence type="ECO:0000313" key="2">
    <source>
        <dbReference type="EMBL" id="PKX90747.1"/>
    </source>
</evidence>
<dbReference type="OMA" id="NCTVYGV"/>
<feature type="region of interest" description="Disordered" evidence="1">
    <location>
        <begin position="290"/>
        <end position="316"/>
    </location>
</feature>
<dbReference type="OrthoDB" id="4179617at2759"/>
<comment type="caution">
    <text evidence="2">The sequence shown here is derived from an EMBL/GenBank/DDBJ whole genome shotgun (WGS) entry which is preliminary data.</text>
</comment>
<proteinExistence type="predicted"/>
<dbReference type="VEuPathDB" id="FungiDB:P174DRAFT_433853"/>
<sequence length="316" mass="36073">MASKKLFRKHALGLIEVALKWLSATSNVSKAEVDEIKETFEEVKKAAARDSKLPGVAISDLTLKEVKSIFRIKKLTPKNEQPGDKWDLEPYDDVIDIQYPDDFSEFFIFLNKALDYLELAHEGSTKAEALVRARLDVILGLVLGFAKQDGKIIGNSVSWGYETPFWKTVYIRFRQRLLRGRPDYALWYGAQANLETNLVIVEAKTREELGKGERQLLGYMGLVHTGRIERGKADTTVYGIATDSETFNFYRINQRSKWCSKALTWGYTDEENRDIVRLLLRIMYLASRQSPTHTREPTSHHRQFSSSAGEDAPMAD</sequence>
<organism evidence="2 3">
    <name type="scientific">Aspergillus novofumigatus (strain IBT 16806)</name>
    <dbReference type="NCBI Taxonomy" id="1392255"/>
    <lineage>
        <taxon>Eukaryota</taxon>
        <taxon>Fungi</taxon>
        <taxon>Dikarya</taxon>
        <taxon>Ascomycota</taxon>
        <taxon>Pezizomycotina</taxon>
        <taxon>Eurotiomycetes</taxon>
        <taxon>Eurotiomycetidae</taxon>
        <taxon>Eurotiales</taxon>
        <taxon>Aspergillaceae</taxon>
        <taxon>Aspergillus</taxon>
        <taxon>Aspergillus subgen. Fumigati</taxon>
    </lineage>
</organism>
<name>A0A2I1BZE8_ASPN1</name>